<comment type="caution">
    <text evidence="3">The sequence shown here is derived from an EMBL/GenBank/DDBJ whole genome shotgun (WGS) entry which is preliminary data.</text>
</comment>
<dbReference type="STRING" id="10195.A0A3M7S9N0"/>
<dbReference type="InterPro" id="IPR052247">
    <property type="entry name" value="Meiotic_Crossover_Helicase"/>
</dbReference>
<name>A0A3M7S9N0_BRAPC</name>
<dbReference type="AlphaFoldDB" id="A0A3M7S9N0"/>
<dbReference type="Pfam" id="PF02889">
    <property type="entry name" value="Sec63"/>
    <property type="match status" value="1"/>
</dbReference>
<sequence>MILMKRFRRSRIRFLKLIQALFGSISVTDFSLNQDIYRIFRIAQRISKCVLELFYVTKLNSANNYETFINLLTLHKCINCRLWYDSPHIFRQFNRIGLGLSQSFVRQSITSFDKVLELNQFEIERRLNKNSPFGTIVIETVKKLPEFRITCEIISLGQVNLSISLLNFDFIKTFDDGGTLGLKTPISLIIGDEINNLVFTKRIYLENFLTNTNVWTKRLYLNENINGSVLFVSLVFLNFVGLDIHETFEVFQKKNLPEKTTSIPTYKKEEKQRDKKSKEIQLKLTRSKSKNMSLTQNNKRKIESESESVEPKVPKQDSRIITFEEHKKQTENVEQPRLFKFRVKNKENIENNNPLNSNKDFENKKERNARKIGSCLKCELYVHQISVHKFCDQIIIFNFFLDKKKYK</sequence>
<keyword evidence="3" id="KW-0378">Hydrolase</keyword>
<dbReference type="SUPFAM" id="SSF158702">
    <property type="entry name" value="Sec63 N-terminal domain-like"/>
    <property type="match status" value="1"/>
</dbReference>
<feature type="compositionally biased region" description="Basic and acidic residues" evidence="1">
    <location>
        <begin position="300"/>
        <end position="314"/>
    </location>
</feature>
<feature type="domain" description="SEC63" evidence="2">
    <location>
        <begin position="2"/>
        <end position="250"/>
    </location>
</feature>
<keyword evidence="3" id="KW-0547">Nucleotide-binding</keyword>
<organism evidence="3 4">
    <name type="scientific">Brachionus plicatilis</name>
    <name type="common">Marine rotifer</name>
    <name type="synonym">Brachionus muelleri</name>
    <dbReference type="NCBI Taxonomy" id="10195"/>
    <lineage>
        <taxon>Eukaryota</taxon>
        <taxon>Metazoa</taxon>
        <taxon>Spiralia</taxon>
        <taxon>Gnathifera</taxon>
        <taxon>Rotifera</taxon>
        <taxon>Eurotatoria</taxon>
        <taxon>Monogononta</taxon>
        <taxon>Pseudotrocha</taxon>
        <taxon>Ploima</taxon>
        <taxon>Brachionidae</taxon>
        <taxon>Brachionus</taxon>
    </lineage>
</organism>
<dbReference type="GO" id="GO:0043138">
    <property type="term" value="F:3'-5' DNA helicase activity"/>
    <property type="evidence" value="ECO:0007669"/>
    <property type="project" value="UniProtKB-EC"/>
</dbReference>
<dbReference type="Gene3D" id="1.10.3380.10">
    <property type="entry name" value="Sec63 N-terminal domain-like domain"/>
    <property type="match status" value="1"/>
</dbReference>
<evidence type="ECO:0000256" key="1">
    <source>
        <dbReference type="SAM" id="MobiDB-lite"/>
    </source>
</evidence>
<dbReference type="PANTHER" id="PTHR47835">
    <property type="entry name" value="HFM1, ATP DEPENDENT DNA HELICASE HOMOLOG"/>
    <property type="match status" value="1"/>
</dbReference>
<dbReference type="OrthoDB" id="5575at2759"/>
<dbReference type="GO" id="GO:0016787">
    <property type="term" value="F:hydrolase activity"/>
    <property type="evidence" value="ECO:0007669"/>
    <property type="project" value="UniProtKB-KW"/>
</dbReference>
<dbReference type="InterPro" id="IPR004179">
    <property type="entry name" value="Sec63-dom"/>
</dbReference>
<accession>A0A3M7S9N0</accession>
<keyword evidence="3" id="KW-0347">Helicase</keyword>
<evidence type="ECO:0000313" key="3">
    <source>
        <dbReference type="EMBL" id="RNA32523.1"/>
    </source>
</evidence>
<dbReference type="PANTHER" id="PTHR47835:SF3">
    <property type="entry name" value="HELICASE FOR MEIOSIS 1"/>
    <property type="match status" value="1"/>
</dbReference>
<evidence type="ECO:0000259" key="2">
    <source>
        <dbReference type="SMART" id="SM00973"/>
    </source>
</evidence>
<keyword evidence="4" id="KW-1185">Reference proteome</keyword>
<proteinExistence type="predicted"/>
<feature type="region of interest" description="Disordered" evidence="1">
    <location>
        <begin position="286"/>
        <end position="314"/>
    </location>
</feature>
<protein>
    <submittedName>
        <fullName evidence="3">Putative ATP-dependent DNA helicase HFM1</fullName>
    </submittedName>
</protein>
<dbReference type="EMBL" id="REGN01001788">
    <property type="protein sequence ID" value="RNA32523.1"/>
    <property type="molecule type" value="Genomic_DNA"/>
</dbReference>
<dbReference type="SMART" id="SM00973">
    <property type="entry name" value="Sec63"/>
    <property type="match status" value="1"/>
</dbReference>
<reference evidence="3 4" key="1">
    <citation type="journal article" date="2018" name="Sci. Rep.">
        <title>Genomic signatures of local adaptation to the degree of environmental predictability in rotifers.</title>
        <authorList>
            <person name="Franch-Gras L."/>
            <person name="Hahn C."/>
            <person name="Garcia-Roger E.M."/>
            <person name="Carmona M.J."/>
            <person name="Serra M."/>
            <person name="Gomez A."/>
        </authorList>
    </citation>
    <scope>NUCLEOTIDE SEQUENCE [LARGE SCALE GENOMIC DNA]</scope>
    <source>
        <strain evidence="3">HYR1</strain>
    </source>
</reference>
<gene>
    <name evidence="3" type="ORF">BpHYR1_006366</name>
</gene>
<dbReference type="Proteomes" id="UP000276133">
    <property type="component" value="Unassembled WGS sequence"/>
</dbReference>
<keyword evidence="3" id="KW-0067">ATP-binding</keyword>
<evidence type="ECO:0000313" key="4">
    <source>
        <dbReference type="Proteomes" id="UP000276133"/>
    </source>
</evidence>
<dbReference type="GO" id="GO:0051321">
    <property type="term" value="P:meiotic cell cycle"/>
    <property type="evidence" value="ECO:0007669"/>
    <property type="project" value="UniProtKB-KW"/>
</dbReference>